<proteinExistence type="predicted"/>
<feature type="modified residue" description="Phosphohistidine" evidence="1">
    <location>
        <position position="45"/>
    </location>
</feature>
<accession>A0A150R186</accession>
<feature type="non-terminal residue" evidence="3">
    <location>
        <position position="125"/>
    </location>
</feature>
<dbReference type="InterPro" id="IPR008207">
    <property type="entry name" value="Sig_transdc_His_kin_Hpt_dom"/>
</dbReference>
<reference evidence="3 4" key="1">
    <citation type="submission" date="2014-02" db="EMBL/GenBank/DDBJ databases">
        <title>The small core and large imbalanced accessory genome model reveals a collaborative survival strategy of Sorangium cellulosum strains in nature.</title>
        <authorList>
            <person name="Han K."/>
            <person name="Peng R."/>
            <person name="Blom J."/>
            <person name="Li Y.-Z."/>
        </authorList>
    </citation>
    <scope>NUCLEOTIDE SEQUENCE [LARGE SCALE GENOMIC DNA]</scope>
    <source>
        <strain evidence="3 4">So0008-312</strain>
    </source>
</reference>
<protein>
    <recommendedName>
        <fullName evidence="2">HPt domain-containing protein</fullName>
    </recommendedName>
</protein>
<dbReference type="GO" id="GO:0004672">
    <property type="term" value="F:protein kinase activity"/>
    <property type="evidence" value="ECO:0007669"/>
    <property type="project" value="UniProtKB-ARBA"/>
</dbReference>
<sequence length="125" mass="13057">MKSRADLVAAFHRAMPDRVAEATDLWLGYEQGHGGNLPVLRRLLHTLKGEAHMLELLPCGDLAELAESVIDALPGGGRPTQLTGDSLLAALEALGVLSASAGEEAAPDLEGVRETLRAARAALLG</sequence>
<evidence type="ECO:0000313" key="3">
    <source>
        <dbReference type="EMBL" id="KYF73979.1"/>
    </source>
</evidence>
<name>A0A150R186_SORCE</name>
<dbReference type="Proteomes" id="UP000075260">
    <property type="component" value="Unassembled WGS sequence"/>
</dbReference>
<keyword evidence="1" id="KW-0597">Phosphoprotein</keyword>
<dbReference type="PROSITE" id="PS50894">
    <property type="entry name" value="HPT"/>
    <property type="match status" value="1"/>
</dbReference>
<evidence type="ECO:0000259" key="2">
    <source>
        <dbReference type="PROSITE" id="PS50894"/>
    </source>
</evidence>
<comment type="caution">
    <text evidence="3">The sequence shown here is derived from an EMBL/GenBank/DDBJ whole genome shotgun (WGS) entry which is preliminary data.</text>
</comment>
<evidence type="ECO:0000313" key="4">
    <source>
        <dbReference type="Proteomes" id="UP000075260"/>
    </source>
</evidence>
<dbReference type="GO" id="GO:0000160">
    <property type="term" value="P:phosphorelay signal transduction system"/>
    <property type="evidence" value="ECO:0007669"/>
    <property type="project" value="InterPro"/>
</dbReference>
<feature type="domain" description="HPt" evidence="2">
    <location>
        <begin position="1"/>
        <end position="112"/>
    </location>
</feature>
<dbReference type="InterPro" id="IPR036641">
    <property type="entry name" value="HPT_dom_sf"/>
</dbReference>
<gene>
    <name evidence="3" type="ORF">BE15_31350</name>
</gene>
<dbReference type="SUPFAM" id="SSF47226">
    <property type="entry name" value="Histidine-containing phosphotransfer domain, HPT domain"/>
    <property type="match status" value="1"/>
</dbReference>
<dbReference type="Pfam" id="PF01627">
    <property type="entry name" value="Hpt"/>
    <property type="match status" value="1"/>
</dbReference>
<dbReference type="EMBL" id="JEMA01000155">
    <property type="protein sequence ID" value="KYF73979.1"/>
    <property type="molecule type" value="Genomic_DNA"/>
</dbReference>
<dbReference type="AlphaFoldDB" id="A0A150R186"/>
<organism evidence="3 4">
    <name type="scientific">Sorangium cellulosum</name>
    <name type="common">Polyangium cellulosum</name>
    <dbReference type="NCBI Taxonomy" id="56"/>
    <lineage>
        <taxon>Bacteria</taxon>
        <taxon>Pseudomonadati</taxon>
        <taxon>Myxococcota</taxon>
        <taxon>Polyangia</taxon>
        <taxon>Polyangiales</taxon>
        <taxon>Polyangiaceae</taxon>
        <taxon>Sorangium</taxon>
    </lineage>
</organism>
<evidence type="ECO:0000256" key="1">
    <source>
        <dbReference type="PROSITE-ProRule" id="PRU00110"/>
    </source>
</evidence>
<dbReference type="Gene3D" id="1.20.120.160">
    <property type="entry name" value="HPT domain"/>
    <property type="match status" value="1"/>
</dbReference>
<dbReference type="RefSeq" id="WP_199693431.1">
    <property type="nucleotide sequence ID" value="NZ_JEMA01000155.1"/>
</dbReference>